<dbReference type="GO" id="GO:0009706">
    <property type="term" value="C:chloroplast inner membrane"/>
    <property type="evidence" value="ECO:0007669"/>
    <property type="project" value="TreeGrafter"/>
</dbReference>
<dbReference type="EMBL" id="JABEZY010000002">
    <property type="protein sequence ID" value="MBA0733779.1"/>
    <property type="molecule type" value="Genomic_DNA"/>
</dbReference>
<dbReference type="Gene3D" id="1.10.10.1740">
    <property type="entry name" value="Transmembrane protein 14-like"/>
    <property type="match status" value="2"/>
</dbReference>
<proteinExistence type="inferred from homology"/>
<sequence length="212" mass="23692">MHDFCFTIPYGLILVAGGVIGYLKKGSIASLGGGVGTGLILILAANLSLKAFEKRKNSYFALVLETGNVFKISAFFHRFNAAMELCIDKLDLVVSLFLLLDFWSCIVEFKNQFGHCRSIVVLLAISLAKTEAFSFVYLCLFSSLSMTNKMFILFTDLYTFKPVTAAVLTWVMGQRYYQTSKIMPAGIVAGIRYVDLLLQCFQCLHIILYHES</sequence>
<evidence type="ECO:0000313" key="7">
    <source>
        <dbReference type="EMBL" id="MBA0733779.1"/>
    </source>
</evidence>
<evidence type="ECO:0000256" key="1">
    <source>
        <dbReference type="ARBA" id="ARBA00004370"/>
    </source>
</evidence>
<protein>
    <submittedName>
        <fullName evidence="7">Uncharacterized protein</fullName>
    </submittedName>
</protein>
<dbReference type="InterPro" id="IPR044890">
    <property type="entry name" value="TMEM14_sf"/>
</dbReference>
<name>A0A7J9BDH4_GOSGO</name>
<dbReference type="OrthoDB" id="5620at2759"/>
<dbReference type="Pfam" id="PF03647">
    <property type="entry name" value="Tmemb_14"/>
    <property type="match status" value="2"/>
</dbReference>
<dbReference type="InterPro" id="IPR005349">
    <property type="entry name" value="TMEM14"/>
</dbReference>
<comment type="subcellular location">
    <subcellularLocation>
        <location evidence="1">Membrane</location>
    </subcellularLocation>
</comment>
<evidence type="ECO:0000256" key="4">
    <source>
        <dbReference type="ARBA" id="ARBA00022989"/>
    </source>
</evidence>
<accession>A0A7J9BDH4</accession>
<keyword evidence="8" id="KW-1185">Reference proteome</keyword>
<dbReference type="PANTHER" id="PTHR12668">
    <property type="entry name" value="TRANSMEMBRANE PROTEIN 14, 15"/>
    <property type="match status" value="1"/>
</dbReference>
<feature type="transmembrane region" description="Helical" evidence="6">
    <location>
        <begin position="7"/>
        <end position="23"/>
    </location>
</feature>
<feature type="transmembrane region" description="Helical" evidence="6">
    <location>
        <begin position="119"/>
        <end position="144"/>
    </location>
</feature>
<dbReference type="GO" id="GO:0015245">
    <property type="term" value="F:fatty acid transmembrane transporter activity"/>
    <property type="evidence" value="ECO:0007669"/>
    <property type="project" value="TreeGrafter"/>
</dbReference>
<evidence type="ECO:0000256" key="5">
    <source>
        <dbReference type="ARBA" id="ARBA00023136"/>
    </source>
</evidence>
<comment type="similarity">
    <text evidence="2">Belongs to the TMEM14 family.</text>
</comment>
<evidence type="ECO:0000313" key="8">
    <source>
        <dbReference type="Proteomes" id="UP000593579"/>
    </source>
</evidence>
<keyword evidence="5 6" id="KW-0472">Membrane</keyword>
<gene>
    <name evidence="7" type="ORF">Gogos_017758</name>
</gene>
<feature type="transmembrane region" description="Helical" evidence="6">
    <location>
        <begin position="29"/>
        <end position="47"/>
    </location>
</feature>
<organism evidence="7 8">
    <name type="scientific">Gossypium gossypioides</name>
    <name type="common">Mexican cotton</name>
    <name type="synonym">Selera gossypioides</name>
    <dbReference type="NCBI Taxonomy" id="34282"/>
    <lineage>
        <taxon>Eukaryota</taxon>
        <taxon>Viridiplantae</taxon>
        <taxon>Streptophyta</taxon>
        <taxon>Embryophyta</taxon>
        <taxon>Tracheophyta</taxon>
        <taxon>Spermatophyta</taxon>
        <taxon>Magnoliopsida</taxon>
        <taxon>eudicotyledons</taxon>
        <taxon>Gunneridae</taxon>
        <taxon>Pentapetalae</taxon>
        <taxon>rosids</taxon>
        <taxon>malvids</taxon>
        <taxon>Malvales</taxon>
        <taxon>Malvaceae</taxon>
        <taxon>Malvoideae</taxon>
        <taxon>Gossypium</taxon>
    </lineage>
</organism>
<reference evidence="7 8" key="1">
    <citation type="journal article" date="2019" name="Genome Biol. Evol.">
        <title>Insights into the evolution of the New World diploid cottons (Gossypium, subgenus Houzingenia) based on genome sequencing.</title>
        <authorList>
            <person name="Grover C.E."/>
            <person name="Arick M.A. 2nd"/>
            <person name="Thrash A."/>
            <person name="Conover J.L."/>
            <person name="Sanders W.S."/>
            <person name="Peterson D.G."/>
            <person name="Frelichowski J.E."/>
            <person name="Scheffler J.A."/>
            <person name="Scheffler B.E."/>
            <person name="Wendel J.F."/>
        </authorList>
    </citation>
    <scope>NUCLEOTIDE SEQUENCE [LARGE SCALE GENOMIC DNA]</scope>
    <source>
        <strain evidence="7">5</strain>
        <tissue evidence="7">Leaf</tissue>
    </source>
</reference>
<feature type="transmembrane region" description="Helical" evidence="6">
    <location>
        <begin position="150"/>
        <end position="173"/>
    </location>
</feature>
<evidence type="ECO:0000256" key="2">
    <source>
        <dbReference type="ARBA" id="ARBA00007590"/>
    </source>
</evidence>
<dbReference type="Proteomes" id="UP000593579">
    <property type="component" value="Unassembled WGS sequence"/>
</dbReference>
<evidence type="ECO:0000256" key="6">
    <source>
        <dbReference type="SAM" id="Phobius"/>
    </source>
</evidence>
<keyword evidence="4 6" id="KW-1133">Transmembrane helix</keyword>
<dbReference type="PANTHER" id="PTHR12668:SF5">
    <property type="entry name" value="PROTEIN FATTY ACID EXPORT 5-RELATED"/>
    <property type="match status" value="1"/>
</dbReference>
<evidence type="ECO:0000256" key="3">
    <source>
        <dbReference type="ARBA" id="ARBA00022692"/>
    </source>
</evidence>
<comment type="caution">
    <text evidence="7">The sequence shown here is derived from an EMBL/GenBank/DDBJ whole genome shotgun (WGS) entry which is preliminary data.</text>
</comment>
<keyword evidence="3 6" id="KW-0812">Transmembrane</keyword>
<dbReference type="AlphaFoldDB" id="A0A7J9BDH4"/>